<protein>
    <submittedName>
        <fullName evidence="2">CHAT domain-containing tetratricopeptide repeat protein</fullName>
    </submittedName>
</protein>
<gene>
    <name evidence="2" type="ORF">NF557_07520</name>
</gene>
<evidence type="ECO:0000259" key="1">
    <source>
        <dbReference type="Pfam" id="PF12770"/>
    </source>
</evidence>
<evidence type="ECO:0000313" key="3">
    <source>
        <dbReference type="Proteomes" id="UP001056535"/>
    </source>
</evidence>
<accession>A0ABY4YLT6</accession>
<dbReference type="Gene3D" id="1.25.40.10">
    <property type="entry name" value="Tetratricopeptide repeat domain"/>
    <property type="match status" value="1"/>
</dbReference>
<dbReference type="SMART" id="SM00028">
    <property type="entry name" value="TPR"/>
    <property type="match status" value="3"/>
</dbReference>
<dbReference type="SUPFAM" id="SSF48452">
    <property type="entry name" value="TPR-like"/>
    <property type="match status" value="2"/>
</dbReference>
<dbReference type="Proteomes" id="UP001056535">
    <property type="component" value="Chromosome"/>
</dbReference>
<dbReference type="InterPro" id="IPR019734">
    <property type="entry name" value="TPR_rpt"/>
</dbReference>
<dbReference type="RefSeq" id="WP_252623221.1">
    <property type="nucleotide sequence ID" value="NZ_CP099490.1"/>
</dbReference>
<organism evidence="2 3">
    <name type="scientific">Ornithinimicrobium cryptoxanthini</name>
    <dbReference type="NCBI Taxonomy" id="2934161"/>
    <lineage>
        <taxon>Bacteria</taxon>
        <taxon>Bacillati</taxon>
        <taxon>Actinomycetota</taxon>
        <taxon>Actinomycetes</taxon>
        <taxon>Micrococcales</taxon>
        <taxon>Ornithinimicrobiaceae</taxon>
        <taxon>Ornithinimicrobium</taxon>
    </lineage>
</organism>
<dbReference type="InterPro" id="IPR024983">
    <property type="entry name" value="CHAT_dom"/>
</dbReference>
<feature type="domain" description="CHAT" evidence="1">
    <location>
        <begin position="592"/>
        <end position="851"/>
    </location>
</feature>
<dbReference type="EMBL" id="CP099490">
    <property type="protein sequence ID" value="USQ77737.1"/>
    <property type="molecule type" value="Genomic_DNA"/>
</dbReference>
<evidence type="ECO:0000313" key="2">
    <source>
        <dbReference type="EMBL" id="USQ77737.1"/>
    </source>
</evidence>
<name>A0ABY4YLT6_9MICO</name>
<sequence length="854" mass="92568">MADERSVALAELSELQTKAMQALMATFDGGQIDYERIGSYLPLAREFLLQTEHYEQRWPGSFEIEPVASPLVQQLAMYAGWVESEGDRETAARLRQEADEIAARHLSGEQHAGRLRARAMEAAAAGQFQDALVGLETAEQAFVADGRPIEAAQTLLQLANVYEWLGDYDRALTTMDTAHGLAGEKLAGGPPSRTAVAASIGKQLWQILRHGDAQEREGEDALSLRRLHYELIQGRARVNRRLGRLEDARELFEQSRPFVEQFVPAGVDFHLAGIAIDAGDLDTAERLLAKVAPHFDKGLLRPRRGALRQLQCDLALGHGDAAAALARADEGLAEQQAYPDLELAWKLHWRRGRALARAGRTAEALAAYREAAGTADTVRLAPLGYVLDTTFVRDKVPMFEEAIDLAVASGDGLAAAELMELVKARALTSVLSQPAQVAGDGDLDAVRFDALSRELDAISFQMYAGAAGAEDVRRREQLLVERREVIERIRVRDPRWRTLTVPPRVDVAATCDRLGETDRAALMLHLRGTRLVAALLTGDGVIVGERTWDDDTAAALTSYAENLTLLKPDHFLNDLSGESDVDLRHLVPDAVADALTLARTLIVVPHGILHLLPWATLTLDGQRLFTTRAVGVLPNLATIHLTEGGLSTPHRVGLLGDPDYTGLTRYRELPQAGAELTDVEQLYGPGALVAPVARRAEARQDTLASLLPQGGEGSILHVVCHADVAADEPLASGLILTGSTLDAGEILRLGCGFPEVVLSACSTGWRPQTPHGLELAGDDALGLVASFLEAGARSLLVSVPQAKDDIARRFMVAWHTHRRSGASPAEALRATQQELHEEEVPVWAWAGITAYSSV</sequence>
<reference evidence="2" key="1">
    <citation type="submission" date="2022-06" db="EMBL/GenBank/DDBJ databases">
        <title>Ornithinimicrobium JY.X270.</title>
        <authorList>
            <person name="Huang Y."/>
        </authorList>
    </citation>
    <scope>NUCLEOTIDE SEQUENCE</scope>
    <source>
        <strain evidence="2">JY.X270</strain>
    </source>
</reference>
<dbReference type="InterPro" id="IPR011990">
    <property type="entry name" value="TPR-like_helical_dom_sf"/>
</dbReference>
<dbReference type="Pfam" id="PF12770">
    <property type="entry name" value="CHAT"/>
    <property type="match status" value="1"/>
</dbReference>
<proteinExistence type="predicted"/>
<keyword evidence="3" id="KW-1185">Reference proteome</keyword>